<accession>A0ACB8DZY9</accession>
<reference evidence="1" key="1">
    <citation type="submission" date="2020-05" db="EMBL/GenBank/DDBJ databases">
        <title>Large-scale comparative analyses of tick genomes elucidate their genetic diversity and vector capacities.</title>
        <authorList>
            <person name="Jia N."/>
            <person name="Wang J."/>
            <person name="Shi W."/>
            <person name="Du L."/>
            <person name="Sun Y."/>
            <person name="Zhan W."/>
            <person name="Jiang J."/>
            <person name="Wang Q."/>
            <person name="Zhang B."/>
            <person name="Ji P."/>
            <person name="Sakyi L.B."/>
            <person name="Cui X."/>
            <person name="Yuan T."/>
            <person name="Jiang B."/>
            <person name="Yang W."/>
            <person name="Lam T.T.-Y."/>
            <person name="Chang Q."/>
            <person name="Ding S."/>
            <person name="Wang X."/>
            <person name="Zhu J."/>
            <person name="Ruan X."/>
            <person name="Zhao L."/>
            <person name="Wei J."/>
            <person name="Que T."/>
            <person name="Du C."/>
            <person name="Cheng J."/>
            <person name="Dai P."/>
            <person name="Han X."/>
            <person name="Huang E."/>
            <person name="Gao Y."/>
            <person name="Liu J."/>
            <person name="Shao H."/>
            <person name="Ye R."/>
            <person name="Li L."/>
            <person name="Wei W."/>
            <person name="Wang X."/>
            <person name="Wang C."/>
            <person name="Yang T."/>
            <person name="Huo Q."/>
            <person name="Li W."/>
            <person name="Guo W."/>
            <person name="Chen H."/>
            <person name="Zhou L."/>
            <person name="Ni X."/>
            <person name="Tian J."/>
            <person name="Zhou Y."/>
            <person name="Sheng Y."/>
            <person name="Liu T."/>
            <person name="Pan Y."/>
            <person name="Xia L."/>
            <person name="Li J."/>
            <person name="Zhao F."/>
            <person name="Cao W."/>
        </authorList>
    </citation>
    <scope>NUCLEOTIDE SEQUENCE</scope>
    <source>
        <strain evidence="1">Dsil-2018</strain>
    </source>
</reference>
<sequence length="262" mass="28700">MVRAFSDVDRFASRFGGLNRPPEFTVKVASFTRGSDGLVPISAACRAARRLPQNSAAMMGGTKTLTIASSSGSSVVHGFIAATDCPPAQDRSAAKLVRCRRTRRGCTPSWVRGRRRREGNAPVSQALLETVATRASRHGEAIKPRARHDSRQTTRYGHVRGRDEILEKICAPGCKVLEACMLGRSTTAVVTFADKADPFYILYNGGDVLSTPFHHTEKACHLWHQVVHRTDVCPTPDLRTCPICGTHNSTPQDIYTPKWALC</sequence>
<comment type="caution">
    <text evidence="1">The sequence shown here is derived from an EMBL/GenBank/DDBJ whole genome shotgun (WGS) entry which is preliminary data.</text>
</comment>
<keyword evidence="2" id="KW-1185">Reference proteome</keyword>
<evidence type="ECO:0000313" key="2">
    <source>
        <dbReference type="Proteomes" id="UP000821865"/>
    </source>
</evidence>
<name>A0ACB8DZY9_DERSI</name>
<organism evidence="1 2">
    <name type="scientific">Dermacentor silvarum</name>
    <name type="common">Tick</name>
    <dbReference type="NCBI Taxonomy" id="543639"/>
    <lineage>
        <taxon>Eukaryota</taxon>
        <taxon>Metazoa</taxon>
        <taxon>Ecdysozoa</taxon>
        <taxon>Arthropoda</taxon>
        <taxon>Chelicerata</taxon>
        <taxon>Arachnida</taxon>
        <taxon>Acari</taxon>
        <taxon>Parasitiformes</taxon>
        <taxon>Ixodida</taxon>
        <taxon>Ixodoidea</taxon>
        <taxon>Ixodidae</taxon>
        <taxon>Rhipicephalinae</taxon>
        <taxon>Dermacentor</taxon>
    </lineage>
</organism>
<gene>
    <name evidence="1" type="ORF">HPB49_013770</name>
</gene>
<protein>
    <submittedName>
        <fullName evidence="1">Uncharacterized protein</fullName>
    </submittedName>
</protein>
<dbReference type="EMBL" id="CM023470">
    <property type="protein sequence ID" value="KAH7980202.1"/>
    <property type="molecule type" value="Genomic_DNA"/>
</dbReference>
<dbReference type="Proteomes" id="UP000821865">
    <property type="component" value="Chromosome 1"/>
</dbReference>
<proteinExistence type="predicted"/>
<evidence type="ECO:0000313" key="1">
    <source>
        <dbReference type="EMBL" id="KAH7980202.1"/>
    </source>
</evidence>